<proteinExistence type="predicted"/>
<feature type="region of interest" description="Disordered" evidence="1">
    <location>
        <begin position="308"/>
        <end position="343"/>
    </location>
</feature>
<dbReference type="EMBL" id="DVFT01000200">
    <property type="protein sequence ID" value="HIQ97590.1"/>
    <property type="molecule type" value="Genomic_DNA"/>
</dbReference>
<sequence length="343" mass="38032">MSVQKKRKRRHPSRFLHVLLLIVAVLVIFEGRLLVNIFSRESIQNQVKSQLSEFFAENTEAETAPPESEKNSESTSETTAADSGETDSADNASSPQEELVGDWVVKEQPVAVDDSYFDDATFIGDSRLMGFQNQSGITSGHFITSVGMNAADIFDSASIASAEGNITVFQALYATYQTDRKFYVLLGTNDLGNLWGDASEFTNSFRVMLGELKKFVRSDAIIYVMSIPYVEEAKVTTGDYISNANVDIANEILQNLCKENGYYYINLNEVLSDGNHSLIPGASSDGVHMYEKYCKIMLDYLRTHYIPEDEMPSVSEEESEQESTSETTETSTEISAETSSEAS</sequence>
<feature type="domain" description="SGNH hydrolase-type esterase" evidence="2">
    <location>
        <begin position="182"/>
        <end position="289"/>
    </location>
</feature>
<comment type="caution">
    <text evidence="3">The sequence shown here is derived from an EMBL/GenBank/DDBJ whole genome shotgun (WGS) entry which is preliminary data.</text>
</comment>
<dbReference type="AlphaFoldDB" id="A0A9D0ZZB0"/>
<accession>A0A9D0ZZB0</accession>
<dbReference type="InterPro" id="IPR036514">
    <property type="entry name" value="SGNH_hydro_sf"/>
</dbReference>
<dbReference type="InterPro" id="IPR013830">
    <property type="entry name" value="SGNH_hydro"/>
</dbReference>
<dbReference type="SUPFAM" id="SSF52266">
    <property type="entry name" value="SGNH hydrolase"/>
    <property type="match status" value="1"/>
</dbReference>
<feature type="region of interest" description="Disordered" evidence="1">
    <location>
        <begin position="57"/>
        <end position="97"/>
    </location>
</feature>
<evidence type="ECO:0000313" key="3">
    <source>
        <dbReference type="EMBL" id="HIQ97590.1"/>
    </source>
</evidence>
<reference evidence="3" key="1">
    <citation type="submission" date="2020-10" db="EMBL/GenBank/DDBJ databases">
        <authorList>
            <person name="Gilroy R."/>
        </authorList>
    </citation>
    <scope>NUCLEOTIDE SEQUENCE</scope>
    <source>
        <strain evidence="3">ChiSjej3B21-11622</strain>
    </source>
</reference>
<reference evidence="3" key="2">
    <citation type="journal article" date="2021" name="PeerJ">
        <title>Extensive microbial diversity within the chicken gut microbiome revealed by metagenomics and culture.</title>
        <authorList>
            <person name="Gilroy R."/>
            <person name="Ravi A."/>
            <person name="Getino M."/>
            <person name="Pursley I."/>
            <person name="Horton D.L."/>
            <person name="Alikhan N.F."/>
            <person name="Baker D."/>
            <person name="Gharbi K."/>
            <person name="Hall N."/>
            <person name="Watson M."/>
            <person name="Adriaenssens E.M."/>
            <person name="Foster-Nyarko E."/>
            <person name="Jarju S."/>
            <person name="Secka A."/>
            <person name="Antonio M."/>
            <person name="Oren A."/>
            <person name="Chaudhuri R.R."/>
            <person name="La Ragione R."/>
            <person name="Hildebrand F."/>
            <person name="Pallen M.J."/>
        </authorList>
    </citation>
    <scope>NUCLEOTIDE SEQUENCE</scope>
    <source>
        <strain evidence="3">ChiSjej3B21-11622</strain>
    </source>
</reference>
<feature type="compositionally biased region" description="Acidic residues" evidence="1">
    <location>
        <begin position="308"/>
        <end position="323"/>
    </location>
</feature>
<dbReference type="Gene3D" id="3.40.50.1110">
    <property type="entry name" value="SGNH hydrolase"/>
    <property type="match status" value="1"/>
</dbReference>
<evidence type="ECO:0000259" key="2">
    <source>
        <dbReference type="Pfam" id="PF13472"/>
    </source>
</evidence>
<dbReference type="Proteomes" id="UP000886886">
    <property type="component" value="Unassembled WGS sequence"/>
</dbReference>
<name>A0A9D0ZZB0_9FIRM</name>
<gene>
    <name evidence="3" type="ORF">IAB26_13660</name>
</gene>
<feature type="compositionally biased region" description="Low complexity" evidence="1">
    <location>
        <begin position="324"/>
        <end position="343"/>
    </location>
</feature>
<feature type="compositionally biased region" description="Low complexity" evidence="1">
    <location>
        <begin position="57"/>
        <end position="66"/>
    </location>
</feature>
<organism evidence="3 4">
    <name type="scientific">Candidatus Limivivens merdigallinarum</name>
    <dbReference type="NCBI Taxonomy" id="2840859"/>
    <lineage>
        <taxon>Bacteria</taxon>
        <taxon>Bacillati</taxon>
        <taxon>Bacillota</taxon>
        <taxon>Clostridia</taxon>
        <taxon>Lachnospirales</taxon>
        <taxon>Lachnospiraceae</taxon>
        <taxon>Lachnospiraceae incertae sedis</taxon>
        <taxon>Candidatus Limivivens</taxon>
    </lineage>
</organism>
<evidence type="ECO:0000256" key="1">
    <source>
        <dbReference type="SAM" id="MobiDB-lite"/>
    </source>
</evidence>
<feature type="compositionally biased region" description="Low complexity" evidence="1">
    <location>
        <begin position="73"/>
        <end position="83"/>
    </location>
</feature>
<dbReference type="Pfam" id="PF13472">
    <property type="entry name" value="Lipase_GDSL_2"/>
    <property type="match status" value="1"/>
</dbReference>
<protein>
    <recommendedName>
        <fullName evidence="2">SGNH hydrolase-type esterase domain-containing protein</fullName>
    </recommendedName>
</protein>
<evidence type="ECO:0000313" key="4">
    <source>
        <dbReference type="Proteomes" id="UP000886886"/>
    </source>
</evidence>